<feature type="domain" description="Glycoside hydrolase family 2 catalytic" evidence="2">
    <location>
        <begin position="77"/>
        <end position="174"/>
    </location>
</feature>
<dbReference type="SUPFAM" id="SSF51445">
    <property type="entry name" value="(Trans)glycosidases"/>
    <property type="match status" value="1"/>
</dbReference>
<comment type="caution">
    <text evidence="3">The sequence shown here is derived from an EMBL/GenBank/DDBJ whole genome shotgun (WGS) entry which is preliminary data.</text>
</comment>
<sequence>MKILLSGIAALLCITAAAAPVRLEQDASGNWRLFADGKPFQVRGVGRFDQPELARRCGVNTLRTYSSNDPERALREMDAAQRSGFKVIRGIWLQRESKNFSYKNPVHLQEQRENIRRQVRALRHHPALLCWGLGNEAEGPRTTELHPEYWKELNILAGILKEEDPDHPVMNVIAGNAVWKMKAIKELAPAIDIIGINTYAGAVISAKRLDEAGWQGPWMLTEFGPRGHWEVPQTAWGVPLEPGGKAKADNYERGYRAAVADAKRCLGMIAFVWSSKQEVTGTWYGMFLETGEKTPAVDRIAKLYSGKPLPNRSPNIDRIVCGLDRKKVAPGQTFQARAFIIDPENDPVTCEWKVIRESGVKWAEGNREPVPPTIEGCFPAGNTGGEVTVVTPEKPGAYRLFLFVRDGQGGGTSCNLPFLVEQNDKKKI</sequence>
<dbReference type="Gene3D" id="3.20.20.80">
    <property type="entry name" value="Glycosidases"/>
    <property type="match status" value="1"/>
</dbReference>
<dbReference type="InterPro" id="IPR006103">
    <property type="entry name" value="Glyco_hydro_2_cat"/>
</dbReference>
<dbReference type="InterPro" id="IPR017853">
    <property type="entry name" value="GH"/>
</dbReference>
<dbReference type="GO" id="GO:0005975">
    <property type="term" value="P:carbohydrate metabolic process"/>
    <property type="evidence" value="ECO:0007669"/>
    <property type="project" value="InterPro"/>
</dbReference>
<reference evidence="3 4" key="1">
    <citation type="submission" date="2018-04" db="EMBL/GenBank/DDBJ databases">
        <title>Genomic Encyclopedia of Type Strains, Phase IV (KMG-IV): sequencing the most valuable type-strain genomes for metagenomic binning, comparative biology and taxonomic classification.</title>
        <authorList>
            <person name="Goeker M."/>
        </authorList>
    </citation>
    <scope>NUCLEOTIDE SEQUENCE [LARGE SCALE GENOMIC DNA]</scope>
    <source>
        <strain evidence="3 4">DSM 14823</strain>
    </source>
</reference>
<evidence type="ECO:0000313" key="4">
    <source>
        <dbReference type="Proteomes" id="UP000245959"/>
    </source>
</evidence>
<name>A0A2U1APJ5_9BACT</name>
<keyword evidence="3" id="KW-0378">Hydrolase</keyword>
<evidence type="ECO:0000256" key="1">
    <source>
        <dbReference type="SAM" id="SignalP"/>
    </source>
</evidence>
<keyword evidence="1" id="KW-0732">Signal</keyword>
<proteinExistence type="predicted"/>
<dbReference type="GeneID" id="78296391"/>
<protein>
    <submittedName>
        <fullName evidence="3">Glycosyl hydrolase family 2</fullName>
    </submittedName>
</protein>
<dbReference type="Proteomes" id="UP000245959">
    <property type="component" value="Unassembled WGS sequence"/>
</dbReference>
<feature type="chain" id="PRO_5015755172" evidence="1">
    <location>
        <begin position="19"/>
        <end position="428"/>
    </location>
</feature>
<evidence type="ECO:0000313" key="3">
    <source>
        <dbReference type="EMBL" id="PVY38247.1"/>
    </source>
</evidence>
<dbReference type="EMBL" id="QEKH01000027">
    <property type="protein sequence ID" value="PVY38247.1"/>
    <property type="molecule type" value="Genomic_DNA"/>
</dbReference>
<organism evidence="3 4">
    <name type="scientific">Victivallis vadensis</name>
    <dbReference type="NCBI Taxonomy" id="172901"/>
    <lineage>
        <taxon>Bacteria</taxon>
        <taxon>Pseudomonadati</taxon>
        <taxon>Lentisphaerota</taxon>
        <taxon>Lentisphaeria</taxon>
        <taxon>Victivallales</taxon>
        <taxon>Victivallaceae</taxon>
        <taxon>Victivallis</taxon>
    </lineage>
</organism>
<dbReference type="AlphaFoldDB" id="A0A2U1APJ5"/>
<dbReference type="Pfam" id="PF02836">
    <property type="entry name" value="Glyco_hydro_2_C"/>
    <property type="match status" value="1"/>
</dbReference>
<gene>
    <name evidence="3" type="ORF">C8D82_1279</name>
</gene>
<keyword evidence="4" id="KW-1185">Reference proteome</keyword>
<dbReference type="RefSeq" id="WP_207776147.1">
    <property type="nucleotide sequence ID" value="NZ_QEKH01000027.1"/>
</dbReference>
<dbReference type="GO" id="GO:0004553">
    <property type="term" value="F:hydrolase activity, hydrolyzing O-glycosyl compounds"/>
    <property type="evidence" value="ECO:0007669"/>
    <property type="project" value="InterPro"/>
</dbReference>
<accession>A0A2U1APJ5</accession>
<evidence type="ECO:0000259" key="2">
    <source>
        <dbReference type="Pfam" id="PF02836"/>
    </source>
</evidence>
<feature type="signal peptide" evidence="1">
    <location>
        <begin position="1"/>
        <end position="18"/>
    </location>
</feature>